<dbReference type="GO" id="GO:0005615">
    <property type="term" value="C:extracellular space"/>
    <property type="evidence" value="ECO:0007669"/>
    <property type="project" value="TreeGrafter"/>
</dbReference>
<dbReference type="InterPro" id="IPR007110">
    <property type="entry name" value="Ig-like_dom"/>
</dbReference>
<evidence type="ECO:0000259" key="4">
    <source>
        <dbReference type="PROSITE" id="PS50835"/>
    </source>
</evidence>
<dbReference type="AlphaFoldDB" id="A0A452H1K6"/>
<organism evidence="5 6">
    <name type="scientific">Gopherus agassizii</name>
    <name type="common">Agassiz's desert tortoise</name>
    <dbReference type="NCBI Taxonomy" id="38772"/>
    <lineage>
        <taxon>Eukaryota</taxon>
        <taxon>Metazoa</taxon>
        <taxon>Chordata</taxon>
        <taxon>Craniata</taxon>
        <taxon>Vertebrata</taxon>
        <taxon>Euteleostomi</taxon>
        <taxon>Archelosauria</taxon>
        <taxon>Testudinata</taxon>
        <taxon>Testudines</taxon>
        <taxon>Cryptodira</taxon>
        <taxon>Durocryptodira</taxon>
        <taxon>Testudinoidea</taxon>
        <taxon>Testudinidae</taxon>
        <taxon>Gopherus</taxon>
    </lineage>
</organism>
<dbReference type="Pfam" id="PF00129">
    <property type="entry name" value="MHC_I"/>
    <property type="match status" value="1"/>
</dbReference>
<feature type="domain" description="Ig-like" evidence="4">
    <location>
        <begin position="243"/>
        <end position="344"/>
    </location>
</feature>
<proteinExistence type="predicted"/>
<dbReference type="InterPro" id="IPR013783">
    <property type="entry name" value="Ig-like_fold"/>
</dbReference>
<dbReference type="Pfam" id="PF07654">
    <property type="entry name" value="C1-set"/>
    <property type="match status" value="1"/>
</dbReference>
<dbReference type="GO" id="GO:0006955">
    <property type="term" value="P:immune response"/>
    <property type="evidence" value="ECO:0007669"/>
    <property type="project" value="TreeGrafter"/>
</dbReference>
<dbReference type="Ensembl" id="ENSGAGT00000009627.1">
    <property type="protein sequence ID" value="ENSGAGP00000008362.1"/>
    <property type="gene ID" value="ENSGAGG00000006648.1"/>
</dbReference>
<feature type="transmembrane region" description="Helical" evidence="3">
    <location>
        <begin position="353"/>
        <end position="376"/>
    </location>
</feature>
<dbReference type="InterPro" id="IPR037055">
    <property type="entry name" value="MHC_I-like_Ag-recog_sf"/>
</dbReference>
<keyword evidence="3" id="KW-0812">Transmembrane</keyword>
<dbReference type="Gene3D" id="3.30.500.10">
    <property type="entry name" value="MHC class I-like antigen recognition-like"/>
    <property type="match status" value="1"/>
</dbReference>
<protein>
    <recommendedName>
        <fullName evidence="4">Ig-like domain-containing protein</fullName>
    </recommendedName>
</protein>
<dbReference type="InterPro" id="IPR011162">
    <property type="entry name" value="MHC_I/II-like_Ag-recog"/>
</dbReference>
<keyword evidence="1" id="KW-0325">Glycoprotein</keyword>
<dbReference type="PROSITE" id="PS50835">
    <property type="entry name" value="IG_LIKE"/>
    <property type="match status" value="1"/>
</dbReference>
<reference evidence="5" key="2">
    <citation type="submission" date="2025-08" db="UniProtKB">
        <authorList>
            <consortium name="Ensembl"/>
        </authorList>
    </citation>
    <scope>IDENTIFICATION</scope>
</reference>
<evidence type="ECO:0000256" key="3">
    <source>
        <dbReference type="SAM" id="Phobius"/>
    </source>
</evidence>
<dbReference type="STRING" id="38772.ENSGAGP00000008362"/>
<dbReference type="InterPro" id="IPR050208">
    <property type="entry name" value="MHC_class-I_related"/>
</dbReference>
<dbReference type="SUPFAM" id="SSF48726">
    <property type="entry name" value="Immunoglobulin"/>
    <property type="match status" value="1"/>
</dbReference>
<evidence type="ECO:0000256" key="2">
    <source>
        <dbReference type="SAM" id="MobiDB-lite"/>
    </source>
</evidence>
<dbReference type="SUPFAM" id="SSF54452">
    <property type="entry name" value="MHC antigen-recognition domain"/>
    <property type="match status" value="1"/>
</dbReference>
<dbReference type="SMART" id="SM00407">
    <property type="entry name" value="IGc1"/>
    <property type="match status" value="1"/>
</dbReference>
<dbReference type="InterPro" id="IPR011161">
    <property type="entry name" value="MHC_I-like_Ag-recog"/>
</dbReference>
<sequence>MSGSPSHPSLSPRGLWAAGPPWITRPDVWVPFPSQSLSPRAVGCRAPLSCCPRYLGPIPTAVFLLPAVVHHVSRFQLISPWAAPSLPKRLNVLKVNDLVHSTYDSNTGRVVPYRGFSLGDQETPQYWSTAHTVCVAWDSWVESKYQALVQEVNTSSPQREPYYMQILQTCELDDATGAVRAVTRYSLNGEDVLRYQSDQNRWFSEHPAAWRVAERWNREGDTFTMWNLFLPQHCRFLIELTLPFIAQKTAQPTVHLALVPGTQDQLHRLVCHVTGFYPRDIEVTWERGGQVAQGEQLTSGILPNGDLTFQIQVSIELGQEGVGPAEHACVVRHSSLGHDPLRVTWDSQVTGQAGLPAIVAGCVLAALVVGALGWYLRRRQGAQREPYHPAQTQLGTFDSAPATAKPAGNSSSTASSCPDATE</sequence>
<evidence type="ECO:0000313" key="5">
    <source>
        <dbReference type="Ensembl" id="ENSGAGP00000008362.1"/>
    </source>
</evidence>
<evidence type="ECO:0000256" key="1">
    <source>
        <dbReference type="ARBA" id="ARBA00023180"/>
    </source>
</evidence>
<dbReference type="PANTHER" id="PTHR16675:SF277">
    <property type="entry name" value="HLA CLASS II HISTOCOMPATIBILITY ANTIGEN, DP BETA 1 CHAIN-LIKE [PROVISIONAL]"/>
    <property type="match status" value="1"/>
</dbReference>
<feature type="region of interest" description="Disordered" evidence="2">
    <location>
        <begin position="386"/>
        <end position="422"/>
    </location>
</feature>
<name>A0A452H1K6_9SAUR</name>
<accession>A0A452H1K6</accession>
<evidence type="ECO:0000313" key="6">
    <source>
        <dbReference type="Proteomes" id="UP000291020"/>
    </source>
</evidence>
<reference evidence="6" key="1">
    <citation type="journal article" date="2017" name="PLoS ONE">
        <title>The Agassiz's desert tortoise genome provides a resource for the conservation of a threatened species.</title>
        <authorList>
            <person name="Tollis M."/>
            <person name="DeNardo D.F."/>
            <person name="Cornelius J.A."/>
            <person name="Dolby G.A."/>
            <person name="Edwards T."/>
            <person name="Henen B.T."/>
            <person name="Karl A.E."/>
            <person name="Murphy R.W."/>
            <person name="Kusumi K."/>
        </authorList>
    </citation>
    <scope>NUCLEOTIDE SEQUENCE [LARGE SCALE GENOMIC DNA]</scope>
</reference>
<keyword evidence="3" id="KW-0472">Membrane</keyword>
<dbReference type="PANTHER" id="PTHR16675">
    <property type="entry name" value="MHC CLASS I-RELATED"/>
    <property type="match status" value="1"/>
</dbReference>
<feature type="compositionally biased region" description="Polar residues" evidence="2">
    <location>
        <begin position="408"/>
        <end position="422"/>
    </location>
</feature>
<dbReference type="InterPro" id="IPR003597">
    <property type="entry name" value="Ig_C1-set"/>
</dbReference>
<reference evidence="5" key="3">
    <citation type="submission" date="2025-09" db="UniProtKB">
        <authorList>
            <consortium name="Ensembl"/>
        </authorList>
    </citation>
    <scope>IDENTIFICATION</scope>
</reference>
<dbReference type="GO" id="GO:0009897">
    <property type="term" value="C:external side of plasma membrane"/>
    <property type="evidence" value="ECO:0007669"/>
    <property type="project" value="TreeGrafter"/>
</dbReference>
<keyword evidence="6" id="KW-1185">Reference proteome</keyword>
<dbReference type="Gene3D" id="2.60.40.10">
    <property type="entry name" value="Immunoglobulins"/>
    <property type="match status" value="1"/>
</dbReference>
<keyword evidence="3" id="KW-1133">Transmembrane helix</keyword>
<dbReference type="InterPro" id="IPR036179">
    <property type="entry name" value="Ig-like_dom_sf"/>
</dbReference>
<dbReference type="Proteomes" id="UP000291020">
    <property type="component" value="Unassembled WGS sequence"/>
</dbReference>